<keyword evidence="2" id="KW-1185">Reference proteome</keyword>
<dbReference type="AlphaFoldDB" id="A0AAD8A5V2"/>
<proteinExistence type="predicted"/>
<organism evidence="1 2">
    <name type="scientific">Diploptera punctata</name>
    <name type="common">Pacific beetle cockroach</name>
    <dbReference type="NCBI Taxonomy" id="6984"/>
    <lineage>
        <taxon>Eukaryota</taxon>
        <taxon>Metazoa</taxon>
        <taxon>Ecdysozoa</taxon>
        <taxon>Arthropoda</taxon>
        <taxon>Hexapoda</taxon>
        <taxon>Insecta</taxon>
        <taxon>Pterygota</taxon>
        <taxon>Neoptera</taxon>
        <taxon>Polyneoptera</taxon>
        <taxon>Dictyoptera</taxon>
        <taxon>Blattodea</taxon>
        <taxon>Blaberoidea</taxon>
        <taxon>Blaberidae</taxon>
        <taxon>Diplopterinae</taxon>
        <taxon>Diploptera</taxon>
    </lineage>
</organism>
<reference evidence="1" key="1">
    <citation type="journal article" date="2023" name="IScience">
        <title>Live-bearing cockroach genome reveals convergent evolutionary mechanisms linked to viviparity in insects and beyond.</title>
        <authorList>
            <person name="Fouks B."/>
            <person name="Harrison M.C."/>
            <person name="Mikhailova A.A."/>
            <person name="Marchal E."/>
            <person name="English S."/>
            <person name="Carruthers M."/>
            <person name="Jennings E.C."/>
            <person name="Chiamaka E.L."/>
            <person name="Frigard R.A."/>
            <person name="Pippel M."/>
            <person name="Attardo G.M."/>
            <person name="Benoit J.B."/>
            <person name="Bornberg-Bauer E."/>
            <person name="Tobe S.S."/>
        </authorList>
    </citation>
    <scope>NUCLEOTIDE SEQUENCE</scope>
    <source>
        <strain evidence="1">Stay&amp;Tobe</strain>
    </source>
</reference>
<evidence type="ECO:0000313" key="1">
    <source>
        <dbReference type="EMBL" id="KAJ9592322.1"/>
    </source>
</evidence>
<feature type="non-terminal residue" evidence="1">
    <location>
        <position position="104"/>
    </location>
</feature>
<reference evidence="1" key="2">
    <citation type="submission" date="2023-05" db="EMBL/GenBank/DDBJ databases">
        <authorList>
            <person name="Fouks B."/>
        </authorList>
    </citation>
    <scope>NUCLEOTIDE SEQUENCE</scope>
    <source>
        <strain evidence="1">Stay&amp;Tobe</strain>
        <tissue evidence="1">Testes</tissue>
    </source>
</reference>
<dbReference type="EMBL" id="JASPKZ010003841">
    <property type="protein sequence ID" value="KAJ9592322.1"/>
    <property type="molecule type" value="Genomic_DNA"/>
</dbReference>
<dbReference type="Proteomes" id="UP001233999">
    <property type="component" value="Unassembled WGS sequence"/>
</dbReference>
<accession>A0AAD8A5V2</accession>
<comment type="caution">
    <text evidence="1">The sequence shown here is derived from an EMBL/GenBank/DDBJ whole genome shotgun (WGS) entry which is preliminary data.</text>
</comment>
<sequence>LVTAQVGGSGNPLDGVTSSVKVLSVFCDNYNGNHDPLSFTHEFQRTNCRSNISIVLLNNAHCTAETRNLYPSPKIVYSAKKYIENPENIYTQKVRTSLITKIKH</sequence>
<protein>
    <submittedName>
        <fullName evidence="1">Uncharacterized protein</fullName>
    </submittedName>
</protein>
<name>A0AAD8A5V2_DIPPU</name>
<gene>
    <name evidence="1" type="ORF">L9F63_001142</name>
</gene>
<evidence type="ECO:0000313" key="2">
    <source>
        <dbReference type="Proteomes" id="UP001233999"/>
    </source>
</evidence>
<feature type="non-terminal residue" evidence="1">
    <location>
        <position position="1"/>
    </location>
</feature>